<gene>
    <name evidence="4" type="ORF">Daus18300_009506</name>
</gene>
<keyword evidence="5" id="KW-1185">Reference proteome</keyword>
<dbReference type="Pfam" id="PF06985">
    <property type="entry name" value="HET"/>
    <property type="match status" value="1"/>
</dbReference>
<feature type="signal peptide" evidence="2">
    <location>
        <begin position="1"/>
        <end position="17"/>
    </location>
</feature>
<accession>A0ABR3WDV1</accession>
<feature type="region of interest" description="Disordered" evidence="1">
    <location>
        <begin position="429"/>
        <end position="471"/>
    </location>
</feature>
<evidence type="ECO:0000259" key="3">
    <source>
        <dbReference type="Pfam" id="PF06985"/>
    </source>
</evidence>
<dbReference type="PANTHER" id="PTHR33112">
    <property type="entry name" value="DOMAIN PROTEIN, PUTATIVE-RELATED"/>
    <property type="match status" value="1"/>
</dbReference>
<evidence type="ECO:0000313" key="4">
    <source>
        <dbReference type="EMBL" id="KAL1859641.1"/>
    </source>
</evidence>
<feature type="chain" id="PRO_5047443856" description="Heterokaryon incompatibility domain-containing protein" evidence="2">
    <location>
        <begin position="18"/>
        <end position="1083"/>
    </location>
</feature>
<feature type="region of interest" description="Disordered" evidence="1">
    <location>
        <begin position="369"/>
        <end position="403"/>
    </location>
</feature>
<dbReference type="Gene3D" id="3.40.50.1820">
    <property type="entry name" value="alpha/beta hydrolase"/>
    <property type="match status" value="1"/>
</dbReference>
<dbReference type="InterPro" id="IPR010730">
    <property type="entry name" value="HET"/>
</dbReference>
<dbReference type="SUPFAM" id="SSF53474">
    <property type="entry name" value="alpha/beta-Hydrolases"/>
    <property type="match status" value="1"/>
</dbReference>
<dbReference type="PANTHER" id="PTHR33112:SF16">
    <property type="entry name" value="HETEROKARYON INCOMPATIBILITY DOMAIN-CONTAINING PROTEIN"/>
    <property type="match status" value="1"/>
</dbReference>
<name>A0ABR3WDV1_9PEZI</name>
<reference evidence="4 5" key="1">
    <citation type="journal article" date="2024" name="IMA Fungus">
        <title>IMA Genome - F19 : A genome assembly and annotation guide to empower mycologists, including annotated draft genome sequences of Ceratocystis pirilliformis, Diaporthe australafricana, Fusarium ophioides, Paecilomyces lecythidis, and Sporothrix stenoceras.</title>
        <authorList>
            <person name="Aylward J."/>
            <person name="Wilson A.M."/>
            <person name="Visagie C.M."/>
            <person name="Spraker J."/>
            <person name="Barnes I."/>
            <person name="Buitendag C."/>
            <person name="Ceriani C."/>
            <person name="Del Mar Angel L."/>
            <person name="du Plessis D."/>
            <person name="Fuchs T."/>
            <person name="Gasser K."/>
            <person name="Kramer D."/>
            <person name="Li W."/>
            <person name="Munsamy K."/>
            <person name="Piso A."/>
            <person name="Price J.L."/>
            <person name="Sonnekus B."/>
            <person name="Thomas C."/>
            <person name="van der Nest A."/>
            <person name="van Dijk A."/>
            <person name="van Heerden A."/>
            <person name="van Vuuren N."/>
            <person name="Yilmaz N."/>
            <person name="Duong T.A."/>
            <person name="van der Merwe N.A."/>
            <person name="Wingfield M.J."/>
            <person name="Wingfield B.D."/>
        </authorList>
    </citation>
    <scope>NUCLEOTIDE SEQUENCE [LARGE SCALE GENOMIC DNA]</scope>
    <source>
        <strain evidence="4 5">CMW 18300</strain>
    </source>
</reference>
<proteinExistence type="predicted"/>
<dbReference type="EMBL" id="JAWRVE010000097">
    <property type="protein sequence ID" value="KAL1859641.1"/>
    <property type="molecule type" value="Genomic_DNA"/>
</dbReference>
<evidence type="ECO:0000256" key="1">
    <source>
        <dbReference type="SAM" id="MobiDB-lite"/>
    </source>
</evidence>
<sequence length="1083" mass="120648">MRIFSIASASLAVGALAANYQLPETSGPFPVGTVSFELVDDSRTDPLAPNLQNRDLMISLYYPTDTAACKNISFAPAFPPQTAAGFDVYAGVPTGTGASIISRSYLNAPLVDSELPILIFGHGLGGSRLIYAAQLEDLASQGWIIVAVDHTYDAIAVEFPDGRLVPTRVPAEPDLEYLELVLETRVADVKFVLDSLDNSTLLEQIPGLGKGNAKLKTDTVGIFGHSYGGATAAQAMLNYYSSFACGANFDGSIYGPVVNSGIEGPFLLMAAQNHTRGNDPSWAEFWEHLPGFKRQFNVNGTVHVTFEDMIFYRDLLGDIFPADQRDVYGSIAGDRLLQIETELTDAFFGFCLKASLSTGISLLKRKHSLSNDGDSDSDNGEGGHTTSSEKKRKGKRPAKYPVLDKLGTGVEGSEFAGRVELDDFWVDVQDSEPDDDEPARNPSVEAGDFNSDISAIRSDDSDWQNQPTRQSRRTDIVWPTYPSRSTQCCDTCNAMTGTAAGLRALLNPRGYRHLNWYDLQETASMGCALCQAIWDVTEHDDWDFEEDGLVVLDEIRITGSFSELVDIEGGPPPEHPMTGRFFDEIAVHIPQDGGRHSPPYGEGEVWHLVTFDGDPACSVVPGRRECKDLTSMMASKIRWWLNGCQDNHRECPRRHNHPLPRMIIDLESPMLRLYLSGPDEKGSYATLSYCWGGVAQLTTTVSNLQDHLQSIDPTRLPKTITDAIDVCRAIGLRYLWVDALCIVQDNDDEKQEEIANMGLIYKDSVVTIVAASAAKVSDGFLGKGKPEEPGAQLPLYIDKTTTGTIYLRMKNASETYTSHEPIFQRGWTYQELVLSSRTIIFDSSQITLKCLTTFYRPVTRTYLDPQVDPPELPVGVFGMVDENLASRETRESRDDYINMRQNYIWKAIVHNYSDRELSSFADRLPALAGIATELAAVWDDTYLAGFWRRTIMQSLGWHRTDRRRRFDYNPPRDLFEGVVDRARRTESPTWSWVTAPYPVRIEEVRNPDSRLVDSGVQPMSKRSPFGQVRSAYIALEARVLDVAPALGPDVEFQTWRARQSMWPRHDDGILLDFEEPKPEIEKF</sequence>
<feature type="domain" description="Heterokaryon incompatibility" evidence="3">
    <location>
        <begin position="684"/>
        <end position="831"/>
    </location>
</feature>
<protein>
    <recommendedName>
        <fullName evidence="3">Heterokaryon incompatibility domain-containing protein</fullName>
    </recommendedName>
</protein>
<organism evidence="4 5">
    <name type="scientific">Diaporthe australafricana</name>
    <dbReference type="NCBI Taxonomy" id="127596"/>
    <lineage>
        <taxon>Eukaryota</taxon>
        <taxon>Fungi</taxon>
        <taxon>Dikarya</taxon>
        <taxon>Ascomycota</taxon>
        <taxon>Pezizomycotina</taxon>
        <taxon>Sordariomycetes</taxon>
        <taxon>Sordariomycetidae</taxon>
        <taxon>Diaporthales</taxon>
        <taxon>Diaporthaceae</taxon>
        <taxon>Diaporthe</taxon>
    </lineage>
</organism>
<dbReference type="Proteomes" id="UP001583177">
    <property type="component" value="Unassembled WGS sequence"/>
</dbReference>
<evidence type="ECO:0000256" key="2">
    <source>
        <dbReference type="SAM" id="SignalP"/>
    </source>
</evidence>
<evidence type="ECO:0000313" key="5">
    <source>
        <dbReference type="Proteomes" id="UP001583177"/>
    </source>
</evidence>
<keyword evidence="2" id="KW-0732">Signal</keyword>
<dbReference type="Pfam" id="PF03403">
    <property type="entry name" value="PAF-AH_p_II"/>
    <property type="match status" value="2"/>
</dbReference>
<dbReference type="InterPro" id="IPR029058">
    <property type="entry name" value="AB_hydrolase_fold"/>
</dbReference>
<comment type="caution">
    <text evidence="4">The sequence shown here is derived from an EMBL/GenBank/DDBJ whole genome shotgun (WGS) entry which is preliminary data.</text>
</comment>